<proteinExistence type="predicted"/>
<protein>
    <submittedName>
        <fullName evidence="2">SMI1/KNR4 family protein</fullName>
    </submittedName>
</protein>
<evidence type="ECO:0000259" key="1">
    <source>
        <dbReference type="SMART" id="SM00860"/>
    </source>
</evidence>
<dbReference type="EMBL" id="WRXN01000001">
    <property type="protein sequence ID" value="MVT07810.1"/>
    <property type="molecule type" value="Genomic_DNA"/>
</dbReference>
<name>A0A7K1U0I5_9BACT</name>
<dbReference type="SUPFAM" id="SSF160631">
    <property type="entry name" value="SMI1/KNR4-like"/>
    <property type="match status" value="1"/>
</dbReference>
<evidence type="ECO:0000313" key="2">
    <source>
        <dbReference type="EMBL" id="MVT07810.1"/>
    </source>
</evidence>
<dbReference type="RefSeq" id="WP_157305185.1">
    <property type="nucleotide sequence ID" value="NZ_WRXN01000001.1"/>
</dbReference>
<accession>A0A7K1U0I5</accession>
<dbReference type="InterPro" id="IPR018958">
    <property type="entry name" value="Knr4/Smi1-like_dom"/>
</dbReference>
<reference evidence="2 3" key="1">
    <citation type="submission" date="2019-12" db="EMBL/GenBank/DDBJ databases">
        <title>Chitinophaga sp. strain ysch24 (GDMCC 1.1355), whole genome shotgun sequence.</title>
        <authorList>
            <person name="Zhang X."/>
        </authorList>
    </citation>
    <scope>NUCLEOTIDE SEQUENCE [LARGE SCALE GENOMIC DNA]</scope>
    <source>
        <strain evidence="3">ysch24</strain>
    </source>
</reference>
<evidence type="ECO:0000313" key="3">
    <source>
        <dbReference type="Proteomes" id="UP000461730"/>
    </source>
</evidence>
<dbReference type="InterPro" id="IPR037883">
    <property type="entry name" value="Knr4/Smi1-like_sf"/>
</dbReference>
<dbReference type="InterPro" id="IPR016024">
    <property type="entry name" value="ARM-type_fold"/>
</dbReference>
<gene>
    <name evidence="2" type="ORF">GO493_06015</name>
</gene>
<dbReference type="SUPFAM" id="SSF48371">
    <property type="entry name" value="ARM repeat"/>
    <property type="match status" value="1"/>
</dbReference>
<dbReference type="Gene3D" id="3.40.1580.10">
    <property type="entry name" value="SMI1/KNR4-like"/>
    <property type="match status" value="1"/>
</dbReference>
<organism evidence="2 3">
    <name type="scientific">Chitinophaga tropicalis</name>
    <dbReference type="NCBI Taxonomy" id="2683588"/>
    <lineage>
        <taxon>Bacteria</taxon>
        <taxon>Pseudomonadati</taxon>
        <taxon>Bacteroidota</taxon>
        <taxon>Chitinophagia</taxon>
        <taxon>Chitinophagales</taxon>
        <taxon>Chitinophagaceae</taxon>
        <taxon>Chitinophaga</taxon>
    </lineage>
</organism>
<dbReference type="SMART" id="SM00860">
    <property type="entry name" value="SMI1_KNR4"/>
    <property type="match status" value="1"/>
</dbReference>
<dbReference type="Pfam" id="PF09346">
    <property type="entry name" value="SMI1_KNR4"/>
    <property type="match status" value="1"/>
</dbReference>
<dbReference type="Proteomes" id="UP000461730">
    <property type="component" value="Unassembled WGS sequence"/>
</dbReference>
<comment type="caution">
    <text evidence="2">The sequence shown here is derived from an EMBL/GenBank/DDBJ whole genome shotgun (WGS) entry which is preliminary data.</text>
</comment>
<feature type="domain" description="Knr4/Smi1-like" evidence="1">
    <location>
        <begin position="40"/>
        <end position="196"/>
    </location>
</feature>
<sequence>MALFEDQVQRIKDKLSQARKRDKDLTVFGASNHKYRINDPATAERVSRLEEEYGIELPDCYKSFILQVGNGGIAYLNSAAGPFYGIYPLGENIDELIGDNTEIYLRNDCIIYPGMSDEYWQSLNVNIDNDDISDEDYEKEKGKIFGGILPVGSQGCSYLHGIIINGRYRGRVVNLSADGQKPKFTFENNFLDWYERWLDEIISGELLDDGPGWFGYSMGGPDSAMIHLFLETSSIQQKEDCLTGILSKKKIEAVTIQIVEEQYVNGADEFKMELLQILTKFAYERAKPYLVQLVRTDLGSVCKFVHWYAKGKSAEWLSLISEYIGSIDDAEDFRFCTYILVGTKTDFGHLIVPFTQKDDEKIRVTAFYTLGQLKNKSDFLDTFIKGLNDHSDQVIHITLQALSDVRSKKLLEHYKRIAEKFPEEKNYILANLNYRLAEYGLTNKTILTRSDIGN</sequence>
<dbReference type="AlphaFoldDB" id="A0A7K1U0I5"/>
<keyword evidence="3" id="KW-1185">Reference proteome</keyword>